<evidence type="ECO:0000313" key="3">
    <source>
        <dbReference type="Proteomes" id="UP000008206"/>
    </source>
</evidence>
<feature type="transmembrane region" description="Helical" evidence="1">
    <location>
        <begin position="20"/>
        <end position="41"/>
    </location>
</feature>
<geneLocation type="plasmid" evidence="2 3">
    <name>Cy782203</name>
</geneLocation>
<keyword evidence="3" id="KW-1185">Reference proteome</keyword>
<keyword evidence="1" id="KW-0472">Membrane</keyword>
<reference evidence="3" key="1">
    <citation type="journal article" date="2011" name="MBio">
        <title>Novel metabolic attributes of the genus Cyanothece, comprising a group of unicellular nitrogen-fixing Cyanobacteria.</title>
        <authorList>
            <person name="Bandyopadhyay A."/>
            <person name="Elvitigala T."/>
            <person name="Welsh E."/>
            <person name="Stockel J."/>
            <person name="Liberton M."/>
            <person name="Min H."/>
            <person name="Sherman L.A."/>
            <person name="Pakrasi H.B."/>
        </authorList>
    </citation>
    <scope>NUCLEOTIDE SEQUENCE [LARGE SCALE GENOMIC DNA]</scope>
    <source>
        <strain evidence="3">PCC 7822</strain>
        <plasmid evidence="3">Cy782203</plasmid>
    </source>
</reference>
<organism evidence="2 3">
    <name type="scientific">Gloeothece verrucosa (strain PCC 7822)</name>
    <name type="common">Cyanothece sp. (strain PCC 7822)</name>
    <dbReference type="NCBI Taxonomy" id="497965"/>
    <lineage>
        <taxon>Bacteria</taxon>
        <taxon>Bacillati</taxon>
        <taxon>Cyanobacteriota</taxon>
        <taxon>Cyanophyceae</taxon>
        <taxon>Oscillatoriophycideae</taxon>
        <taxon>Chroococcales</taxon>
        <taxon>Aphanothecaceae</taxon>
        <taxon>Gloeothece</taxon>
        <taxon>Gloeothece verrucosa</taxon>
    </lineage>
</organism>
<dbReference type="Proteomes" id="UP000008206">
    <property type="component" value="Plasmid Cy782203"/>
</dbReference>
<sequence>MFNDELIRVNKTLDKTPMILFMPGDQAVPWMIIAGASYYIGKQILQLSWVWTILIAAWGIGTFWLLTAKGYHVFFSRLLNAPLWTRAITKYTPLLIKDHD</sequence>
<keyword evidence="1" id="KW-0812">Transmembrane</keyword>
<accession>E0UNE1</accession>
<keyword evidence="2" id="KW-0614">Plasmid</keyword>
<proteinExistence type="predicted"/>
<dbReference type="HOGENOM" id="CLU_164842_0_0_3"/>
<dbReference type="AlphaFoldDB" id="E0UNE1"/>
<feature type="transmembrane region" description="Helical" evidence="1">
    <location>
        <begin position="47"/>
        <end position="67"/>
    </location>
</feature>
<dbReference type="EMBL" id="CP002201">
    <property type="protein sequence ID" value="ADN18471.1"/>
    <property type="molecule type" value="Genomic_DNA"/>
</dbReference>
<name>E0UNE1_GLOV7</name>
<evidence type="ECO:0000256" key="1">
    <source>
        <dbReference type="SAM" id="Phobius"/>
    </source>
</evidence>
<dbReference type="KEGG" id="cyj:Cyan7822_6818"/>
<gene>
    <name evidence="2" type="ordered locus">Cyan7822_6818</name>
</gene>
<evidence type="ECO:0000313" key="2">
    <source>
        <dbReference type="EMBL" id="ADN18471.1"/>
    </source>
</evidence>
<keyword evidence="1" id="KW-1133">Transmembrane helix</keyword>
<protein>
    <submittedName>
        <fullName evidence="2">Uncharacterized protein</fullName>
    </submittedName>
</protein>